<accession>A0ABQ9ZJU1</accession>
<gene>
    <name evidence="1" type="ORF">OUZ56_025416</name>
</gene>
<protein>
    <submittedName>
        <fullName evidence="1">Uncharacterized protein</fullName>
    </submittedName>
</protein>
<keyword evidence="2" id="KW-1185">Reference proteome</keyword>
<name>A0ABQ9ZJU1_9CRUS</name>
<evidence type="ECO:0000313" key="1">
    <source>
        <dbReference type="EMBL" id="KAK4013182.1"/>
    </source>
</evidence>
<evidence type="ECO:0000313" key="2">
    <source>
        <dbReference type="Proteomes" id="UP001234178"/>
    </source>
</evidence>
<comment type="caution">
    <text evidence="1">The sequence shown here is derived from an EMBL/GenBank/DDBJ whole genome shotgun (WGS) entry which is preliminary data.</text>
</comment>
<dbReference type="EMBL" id="JAOYFB010000004">
    <property type="protein sequence ID" value="KAK4013182.1"/>
    <property type="molecule type" value="Genomic_DNA"/>
</dbReference>
<dbReference type="Proteomes" id="UP001234178">
    <property type="component" value="Unassembled WGS sequence"/>
</dbReference>
<reference evidence="1 2" key="1">
    <citation type="journal article" date="2023" name="Nucleic Acids Res.">
        <title>The hologenome of Daphnia magna reveals possible DNA methylation and microbiome-mediated evolution of the host genome.</title>
        <authorList>
            <person name="Chaturvedi A."/>
            <person name="Li X."/>
            <person name="Dhandapani V."/>
            <person name="Marshall H."/>
            <person name="Kissane S."/>
            <person name="Cuenca-Cambronero M."/>
            <person name="Asole G."/>
            <person name="Calvet F."/>
            <person name="Ruiz-Romero M."/>
            <person name="Marangio P."/>
            <person name="Guigo R."/>
            <person name="Rago D."/>
            <person name="Mirbahai L."/>
            <person name="Eastwood N."/>
            <person name="Colbourne J.K."/>
            <person name="Zhou J."/>
            <person name="Mallon E."/>
            <person name="Orsini L."/>
        </authorList>
    </citation>
    <scope>NUCLEOTIDE SEQUENCE [LARGE SCALE GENOMIC DNA]</scope>
    <source>
        <strain evidence="1">LRV0_1</strain>
    </source>
</reference>
<proteinExistence type="predicted"/>
<dbReference type="PANTHER" id="PTHR33173">
    <property type="match status" value="1"/>
</dbReference>
<organism evidence="1 2">
    <name type="scientific">Daphnia magna</name>
    <dbReference type="NCBI Taxonomy" id="35525"/>
    <lineage>
        <taxon>Eukaryota</taxon>
        <taxon>Metazoa</taxon>
        <taxon>Ecdysozoa</taxon>
        <taxon>Arthropoda</taxon>
        <taxon>Crustacea</taxon>
        <taxon>Branchiopoda</taxon>
        <taxon>Diplostraca</taxon>
        <taxon>Cladocera</taxon>
        <taxon>Anomopoda</taxon>
        <taxon>Daphniidae</taxon>
        <taxon>Daphnia</taxon>
    </lineage>
</organism>
<dbReference type="PANTHER" id="PTHR33173:SF2">
    <property type="entry name" value="MYND-TYPE DOMAIN-CONTAINING PROTEIN"/>
    <property type="match status" value="1"/>
</dbReference>
<sequence length="466" mass="52981">MNQLPTSKGRSLLEAASNWVQRFKQTNNLNYTLEDFTDYHSALKPTGPSEEKIVNVDIIETSSRDGENIRNETKTNGNKETVSLPPAVAGAGGRKLYEIIYANFCGIFPCPRTIQEKLLEYDNSVAEDATSVKGNRKYSAKRNSIIGNSLPLGTTDLPNAEDAVVNSAMDIIKMISQRATVVFVVMAQPLVDSFPPMRICTFGSDNKLSFNDVRHRLQTIRAELEKFGIEILTYSADGDSRELKMMREHMKLGLVPKICNPGSKWFAAELLQNTIPVQDVVDEGAKLRTRFVKIINDAKLIMHIGSNFVSPTHVSLLMKTVSKEKHGLRISDLNLEDKMNYDAVVRLCNPKVQVLLKNHIQDSKATCFYLKIIQYILSSYTEKQLFPSERVYRIWYAVSALRYWRFWLKCDKTYPLMSEFISLNSYMCAEIIAHSLIAIIVKFEADNPPELLTTWLMNSQHCEMYF</sequence>